<comment type="caution">
    <text evidence="1">The sequence shown here is derived from an EMBL/GenBank/DDBJ whole genome shotgun (WGS) entry which is preliminary data.</text>
</comment>
<dbReference type="EMBL" id="JBHUEO010000020">
    <property type="protein sequence ID" value="MFD1706841.1"/>
    <property type="molecule type" value="Genomic_DNA"/>
</dbReference>
<dbReference type="Proteomes" id="UP001597301">
    <property type="component" value="Unassembled WGS sequence"/>
</dbReference>
<reference evidence="2" key="1">
    <citation type="journal article" date="2019" name="Int. J. Syst. Evol. Microbiol.">
        <title>The Global Catalogue of Microorganisms (GCM) 10K type strain sequencing project: providing services to taxonomists for standard genome sequencing and annotation.</title>
        <authorList>
            <consortium name="The Broad Institute Genomics Platform"/>
            <consortium name="The Broad Institute Genome Sequencing Center for Infectious Disease"/>
            <person name="Wu L."/>
            <person name="Ma J."/>
        </authorList>
    </citation>
    <scope>NUCLEOTIDE SEQUENCE [LARGE SCALE GENOMIC DNA]</scope>
    <source>
        <strain evidence="2">CGMCC 1.12295</strain>
    </source>
</reference>
<dbReference type="RefSeq" id="WP_380773551.1">
    <property type="nucleotide sequence ID" value="NZ_JBHUEO010000020.1"/>
</dbReference>
<protein>
    <submittedName>
        <fullName evidence="1">Uncharacterized protein</fullName>
    </submittedName>
</protein>
<name>A0ABW4KJ90_9BACI</name>
<proteinExistence type="predicted"/>
<organism evidence="1 2">
    <name type="scientific">Siminovitchia sediminis</name>
    <dbReference type="NCBI Taxonomy" id="1274353"/>
    <lineage>
        <taxon>Bacteria</taxon>
        <taxon>Bacillati</taxon>
        <taxon>Bacillota</taxon>
        <taxon>Bacilli</taxon>
        <taxon>Bacillales</taxon>
        <taxon>Bacillaceae</taxon>
        <taxon>Siminovitchia</taxon>
    </lineage>
</organism>
<gene>
    <name evidence="1" type="ORF">ACFSCZ_08865</name>
</gene>
<accession>A0ABW4KJ90</accession>
<evidence type="ECO:0000313" key="1">
    <source>
        <dbReference type="EMBL" id="MFD1706841.1"/>
    </source>
</evidence>
<evidence type="ECO:0000313" key="2">
    <source>
        <dbReference type="Proteomes" id="UP001597301"/>
    </source>
</evidence>
<keyword evidence="2" id="KW-1185">Reference proteome</keyword>
<sequence>MIRERQGESLERLVSDLIFKLGKAHQQIHHLTQRVEQLEHLLHQQTPGLFLQHKSKTS</sequence>